<dbReference type="Pfam" id="PF08659">
    <property type="entry name" value="KR"/>
    <property type="match status" value="1"/>
</dbReference>
<dbReference type="VEuPathDB" id="FungiDB:PAAG_11383"/>
<evidence type="ECO:0000313" key="22">
    <source>
        <dbReference type="EMBL" id="KGQ01811.1"/>
    </source>
</evidence>
<feature type="active site" description="Proton donor; for dehydratase activity" evidence="17">
    <location>
        <position position="1266"/>
    </location>
</feature>
<evidence type="ECO:0000256" key="14">
    <source>
        <dbReference type="ARBA" id="ARBA00023268"/>
    </source>
</evidence>
<dbReference type="InterPro" id="IPR011766">
    <property type="entry name" value="TPP_enzyme_TPP-bd"/>
</dbReference>
<evidence type="ECO:0000256" key="11">
    <source>
        <dbReference type="ARBA" id="ARBA00022946"/>
    </source>
</evidence>
<dbReference type="EC" id="2.2.1.6" evidence="18"/>
<dbReference type="EMBL" id="KN293995">
    <property type="protein sequence ID" value="KGQ01811.1"/>
    <property type="molecule type" value="Genomic_DNA"/>
</dbReference>
<dbReference type="SUPFAM" id="SSF53901">
    <property type="entry name" value="Thiolase-like"/>
    <property type="match status" value="1"/>
</dbReference>
<feature type="domain" description="PKS/mFAS DH" evidence="21">
    <location>
        <begin position="1033"/>
        <end position="1357"/>
    </location>
</feature>
<dbReference type="InterPro" id="IPR011032">
    <property type="entry name" value="GroES-like_sf"/>
</dbReference>
<dbReference type="GO" id="GO:0004315">
    <property type="term" value="F:3-oxoacyl-[acyl-carrier-protein] synthase activity"/>
    <property type="evidence" value="ECO:0007669"/>
    <property type="project" value="InterPro"/>
</dbReference>
<dbReference type="Gene3D" id="3.40.50.970">
    <property type="match status" value="2"/>
</dbReference>
<dbReference type="InterPro" id="IPR020841">
    <property type="entry name" value="PKS_Beta-ketoAc_synthase_dom"/>
</dbReference>
<dbReference type="InterPro" id="IPR014031">
    <property type="entry name" value="Ketoacyl_synth_C"/>
</dbReference>
<dbReference type="PANTHER" id="PTHR43775:SF29">
    <property type="entry name" value="ASPERFURANONE POLYKETIDE SYNTHASE AFOG-RELATED"/>
    <property type="match status" value="1"/>
</dbReference>
<dbReference type="InterPro" id="IPR013149">
    <property type="entry name" value="ADH-like_C"/>
</dbReference>
<dbReference type="CDD" id="cd00833">
    <property type="entry name" value="PKS"/>
    <property type="match status" value="1"/>
</dbReference>
<comment type="similarity">
    <text evidence="3 18">Belongs to the TPP enzyme family.</text>
</comment>
<dbReference type="PROSITE" id="PS50075">
    <property type="entry name" value="CARRIER"/>
    <property type="match status" value="1"/>
</dbReference>
<feature type="domain" description="Carrier" evidence="19">
    <location>
        <begin position="2578"/>
        <end position="2656"/>
    </location>
</feature>
<reference evidence="22 23" key="1">
    <citation type="journal article" date="2011" name="PLoS Genet.">
        <title>Comparative genomic analysis of human fungal pathogens causing paracoccidioidomycosis.</title>
        <authorList>
            <person name="Desjardins C.A."/>
            <person name="Champion M.D."/>
            <person name="Holder J.W."/>
            <person name="Muszewska A."/>
            <person name="Goldberg J."/>
            <person name="Bailao A.M."/>
            <person name="Brigido M.M."/>
            <person name="Ferreira M.E."/>
            <person name="Garcia A.M."/>
            <person name="Grynberg M."/>
            <person name="Gujja S."/>
            <person name="Heiman D.I."/>
            <person name="Henn M.R."/>
            <person name="Kodira C.D."/>
            <person name="Leon-Narvaez H."/>
            <person name="Longo L.V."/>
            <person name="Ma L.J."/>
            <person name="Malavazi I."/>
            <person name="Matsuo A.L."/>
            <person name="Morais F.V."/>
            <person name="Pereira M."/>
            <person name="Rodriguez-Brito S."/>
            <person name="Sakthikumar S."/>
            <person name="Salem-Izacc S.M."/>
            <person name="Sykes S.M."/>
            <person name="Teixeira M.M."/>
            <person name="Vallejo M.C."/>
            <person name="Walter M.E."/>
            <person name="Yandava C."/>
            <person name="Young S."/>
            <person name="Zeng Q."/>
            <person name="Zucker J."/>
            <person name="Felipe M.S."/>
            <person name="Goldman G.H."/>
            <person name="Haas B.J."/>
            <person name="McEwen J.G."/>
            <person name="Nino-Vega G."/>
            <person name="Puccia R."/>
            <person name="San-Blas G."/>
            <person name="Soares C.M."/>
            <person name="Birren B.W."/>
            <person name="Cuomo C.A."/>
        </authorList>
    </citation>
    <scope>NUCLEOTIDE SEQUENCE [LARGE SCALE GENOMIC DNA]</scope>
    <source>
        <strain evidence="23">ATCC MYA-826 / Pb01</strain>
    </source>
</reference>
<dbReference type="NCBIfam" id="TIGR00118">
    <property type="entry name" value="acolac_lg"/>
    <property type="match status" value="1"/>
</dbReference>
<keyword evidence="15 18" id="KW-0100">Branched-chain amino acid biosynthesis</keyword>
<dbReference type="SMART" id="SM00827">
    <property type="entry name" value="PKS_AT"/>
    <property type="match status" value="1"/>
</dbReference>
<dbReference type="SMART" id="SM00829">
    <property type="entry name" value="PKS_ER"/>
    <property type="match status" value="1"/>
</dbReference>
<dbReference type="InterPro" id="IPR049900">
    <property type="entry name" value="PKS_mFAS_DH"/>
</dbReference>
<dbReference type="Pfam" id="PF00107">
    <property type="entry name" value="ADH_zinc_N"/>
    <property type="match status" value="1"/>
</dbReference>
<dbReference type="InterPro" id="IPR012000">
    <property type="entry name" value="Thiamin_PyroP_enz_cen_dom"/>
</dbReference>
<evidence type="ECO:0000256" key="16">
    <source>
        <dbReference type="ARBA" id="ARBA00023315"/>
    </source>
</evidence>
<dbReference type="InterPro" id="IPR009081">
    <property type="entry name" value="PP-bd_ACP"/>
</dbReference>
<dbReference type="SMART" id="SM00826">
    <property type="entry name" value="PKS_DH"/>
    <property type="match status" value="1"/>
</dbReference>
<evidence type="ECO:0000256" key="3">
    <source>
        <dbReference type="ARBA" id="ARBA00007812"/>
    </source>
</evidence>
<feature type="active site" description="Proton acceptor; for dehydratase activity" evidence="17">
    <location>
        <position position="1065"/>
    </location>
</feature>
<dbReference type="Pfam" id="PF16197">
    <property type="entry name" value="KAsynt_C_assoc"/>
    <property type="match status" value="1"/>
</dbReference>
<evidence type="ECO:0000313" key="23">
    <source>
        <dbReference type="Proteomes" id="UP000002059"/>
    </source>
</evidence>
<dbReference type="InterPro" id="IPR012001">
    <property type="entry name" value="Thiamin_PyroP_enz_TPP-bd_dom"/>
</dbReference>
<evidence type="ECO:0000256" key="2">
    <source>
        <dbReference type="ARBA" id="ARBA00005025"/>
    </source>
</evidence>
<dbReference type="InterPro" id="IPR013154">
    <property type="entry name" value="ADH-like_N"/>
</dbReference>
<organism evidence="22 23">
    <name type="scientific">Paracoccidioides lutzii (strain ATCC MYA-826 / Pb01)</name>
    <name type="common">Paracoccidioides brasiliensis</name>
    <dbReference type="NCBI Taxonomy" id="502779"/>
    <lineage>
        <taxon>Eukaryota</taxon>
        <taxon>Fungi</taxon>
        <taxon>Dikarya</taxon>
        <taxon>Ascomycota</taxon>
        <taxon>Pezizomycotina</taxon>
        <taxon>Eurotiomycetes</taxon>
        <taxon>Eurotiomycetidae</taxon>
        <taxon>Onygenales</taxon>
        <taxon>Ajellomycetaceae</taxon>
        <taxon>Paracoccidioides</taxon>
    </lineage>
</organism>
<comment type="cofactor">
    <cofactor evidence="18">
        <name>thiamine diphosphate</name>
        <dbReference type="ChEBI" id="CHEBI:58937"/>
    </cofactor>
    <text evidence="18">Binds 1 thiamine pyrophosphate per subunit.</text>
</comment>
<dbReference type="InterPro" id="IPR032821">
    <property type="entry name" value="PKS_assoc"/>
</dbReference>
<dbReference type="Gene3D" id="3.40.50.150">
    <property type="entry name" value="Vaccinia Virus protein VP39"/>
    <property type="match status" value="1"/>
</dbReference>
<dbReference type="Gene3D" id="3.40.50.720">
    <property type="entry name" value="NAD(P)-binding Rossmann-like Domain"/>
    <property type="match status" value="2"/>
</dbReference>
<name>A0A0A2V1Z9_PARBA</name>
<comment type="catalytic activity">
    <reaction evidence="18">
        <text>2 pyruvate + H(+) = (2S)-2-acetolactate + CO2</text>
        <dbReference type="Rhea" id="RHEA:25249"/>
        <dbReference type="ChEBI" id="CHEBI:15361"/>
        <dbReference type="ChEBI" id="CHEBI:15378"/>
        <dbReference type="ChEBI" id="CHEBI:16526"/>
        <dbReference type="ChEBI" id="CHEBI:58476"/>
        <dbReference type="EC" id="2.2.1.6"/>
    </reaction>
</comment>
<keyword evidence="11" id="KW-0809">Transit peptide</keyword>
<dbReference type="InterPro" id="IPR016036">
    <property type="entry name" value="Malonyl_transacylase_ACP-bd"/>
</dbReference>
<dbReference type="GO" id="GO:0016491">
    <property type="term" value="F:oxidoreductase activity"/>
    <property type="evidence" value="ECO:0007669"/>
    <property type="project" value="UniProtKB-KW"/>
</dbReference>
<dbReference type="SUPFAM" id="SSF52151">
    <property type="entry name" value="FabD/lysophospholipase-like"/>
    <property type="match status" value="1"/>
</dbReference>
<comment type="pathway">
    <text evidence="1 18">Amino-acid biosynthesis; L-isoleucine biosynthesis; L-isoleucine from 2-oxobutanoate: step 1/4.</text>
</comment>
<dbReference type="InterPro" id="IPR029061">
    <property type="entry name" value="THDP-binding"/>
</dbReference>
<dbReference type="PROSITE" id="PS01162">
    <property type="entry name" value="QOR_ZETA_CRYSTAL"/>
    <property type="match status" value="1"/>
</dbReference>
<dbReference type="STRING" id="502779.A0A0A2V1Z9"/>
<dbReference type="InterPro" id="IPR002364">
    <property type="entry name" value="Quin_OxRdtase/zeta-crystal_CS"/>
</dbReference>
<dbReference type="Pfam" id="PF08242">
    <property type="entry name" value="Methyltransf_12"/>
    <property type="match status" value="1"/>
</dbReference>
<evidence type="ECO:0000256" key="17">
    <source>
        <dbReference type="PROSITE-ProRule" id="PRU01363"/>
    </source>
</evidence>
<accession>A0A0A2V1Z9</accession>
<keyword evidence="14" id="KW-0511">Multifunctional enzyme</keyword>
<dbReference type="PROSITE" id="PS52004">
    <property type="entry name" value="KS3_2"/>
    <property type="match status" value="1"/>
</dbReference>
<dbReference type="Pfam" id="PF23114">
    <property type="entry name" value="NAD-bd_HRPKS_sdrA"/>
    <property type="match status" value="1"/>
</dbReference>
<keyword evidence="23" id="KW-1185">Reference proteome</keyword>
<dbReference type="FunFam" id="3.40.50.1220:FF:000008">
    <property type="entry name" value="Acetolactate synthase"/>
    <property type="match status" value="1"/>
</dbReference>
<keyword evidence="8 18" id="KW-0479">Metal-binding</keyword>
<sequence>MRDSDIIPLAIIGFSARYAQEASTSEKFWEFLLRGRQSTTPIPKDRFNAAAYYHPDYDHGGTFHVKGGHFLSDDPLGFDAGFFRISHTEVLTMDPQQRLVMENVYHALENAGIPMEKAVSSRTSVFAAGFNHDHRNLLNADVETSMKHKSTGSEQSIISNRVSWFYDFHGPSMTIDTACSSGLVSLHLAVQSLKYGDSEMAVVTGGSVITHVGDIIAFSHAGVLCPSGKCYTFDHRAEGYARGEGVGTVIVKTLSDALRDGNTIRAVIRGTLANQDGRTPGISLPSAQAQESLIRQLYSNSKLDRKDTLFVEAHGTGTPVGDPIEARAISSAFDTDQRQEPLYIGTLKANIGHLEGGAGIAGIIKSILILEAGIIPPNVNFEKVNPNIPKDKWNIEFPTECLPWPKPGARRISVNSFGFGGTNAHCILDDAYHFLKEQGLTGTHRTRISVPTVFEINKLVTSLKKIYKDKPGLVNGVAKLTNGKAVNGTNGEIVNGINEEIANGTHGKVVNGTSKHTVNGTNGKTMNGSHDISKASAKDETPIPRLFILSAFDKEGVKRTGSDLTDYLHKRQSLPLDDAKNFLNDLAYTVSQRRSDFRWKSYVIADSIPELEENLSAMNARSKPTNKDRPPRIGFVFTGQGAQYHGMGKQFMIYPVFRRSLEDATAYMKTLGSPWSLIDEIIRDSDSSNIHTPVIAHPASTAIQVALVELLASWNIYPSRVVGHSSGEIAAAYCAGRISSESAWRAAYYRGFVSAKQQSVPGSMIAVGLNQETLRSYMDKVHASIRGELVIACFNSPRNNTVSGDEVMVDALKELLDAEDIFARKLKVQNAYHSSHMRELAEEYLQLMSSPAAGQLFNSEHDIQMFSTVTGKRNNDPVLDASYWAENMVSPVRFTDGLRSMLFKANESDPESGKFDSAWIDEIIEVGPHSALQSAIKQTIAANASAPPVSYTSLLNRQDPTTRTMLETVGNLSCKAAPINIYEVNHGFEREEGQVRKPELLVSLPPYSFNHDEKGYYESRMSKRIRFREFPRHQLFGAPVQDWNRQNRKWRHFLRTYENPWLKEHVVTGRYVLPAAAYLTMVTEAVRQVTGDAVKLTGIRMKNVSIKSALVVPDTKEGVEVSLSIHPVNESNHWESTVWKWFQVSSYISAHDDWIEHCSGYFSVEYQAPPDPIDNGREAEADIQSWKNELEQGARSCQKPLDIGKLFDNFEAVGLKYGPLFKNLSEITVNDQQRGVIVGKFATPELASSMPKNYMDAHVIHPVTLDSVFVAGLVAICDHGGQAILKRPMVPTFIKESWISTDNDSQAGTCFRYYGQASPEAYDYYSFDLKCSDESNDQPRVSLTGVRFMPLSDEDASMSGTQQHGYLMDWTLDIDMLETPEFRDSVSVEPSTSYEEQQNLFERLQLASALLITDALNELKNIPVQPPEGHFQKYYEWMHRIADDVTANSVAHAPHNLWKKYAEDPSLKEELYTEVSKLNLDGQLMIRLGRQIPAIMRGEVDPLYLMFGQDDIMTSYYEEVLHEGDATENLDAYLTLLGENYSDLEILEVGAGTGSFARLLLGILAPRSENENSDCTNTVAQYTFTDISPSFFSKAKENLGEWTDLLTFEKLDIERDPTTQGFTAKKYDLIIAHNVLHATPDLGKSLENSRRLLKPGGKILVHEVVRPDIVWPSLIFGLLSGWWLSNEPNRKWCPLITLPEWEDLLREKGFSGVDIEIPNSRYPEFTKLSSMISTALPDPPDDICPGNDLVILAPASRFDHEFISKLKAELMRSAGVTNCTVLQLHEFAGKDMTGSICISLLELESPALLDISEDDFRYLQQFFSTCKRLLWITGDPITQPAFNMSTGMIRTLRWERDAESPNFVTLALGSSSSSPAKSVLNSISKIFRYQFTSGQTKHQNAEYLLRNNLIHINHVFHHPKATGFLRSKFSALSPEMVLFKDIGRPVKLQNSSRGVLNKLQWVTDTTSTLPLGDFDVEIDIRAVGLNFVDLLSIMGEGVGDVIGREAAGVISRVGPGVKHLRAGDRVTYLTDSPKKGTFRTHGRVNESLAVRIPNDMSFEVAAGLPVIYATVIYSLTNVGRLSAGERILIHSAAGGVGQAAIQYAKEVGAEIFATVSTVEKMEFLKKEYGILEDHIFSSRDTSFVQGIMRMTKNSGVDLVLNSLSQESLRRSFECVAPFGRFIEIGKKDLQAGGKLDMNPFIRNITFTGVDLLTLAEFKPKEVRELLETTIRLWDDNKIKGAYPLTILGYSELEDGLRMLQSGKNIGKFVFVANENDVVPVIPEVTSPYTFDPNASYVLAGGLGGLGRSLAQWMVSRGARNLIFLSRSGKITQPVQEMVSTLETKGCKIRIFTCDVSDLSRLQEVIEECQQTLPPIKGCIQGSMVLRDSLFENLSYANWTGTIKPKAHGSQNLHDILPRDLEFFVMLSSLAGVMGGRSQANYAAGNTFQDALAKHRVANGLPAASFDIGGVLSVGFVAENQNYARNATKAMIPILEDEVHAVVEYLIDPRHEMTESTCQVLFGLATKKSSQERGVPPPECFDYPLFTLLQKSSGTKQQGPEETDTYRVDALLGAARTREEAFEIALNGILNKLSVLLNVSADQIDAGKSTRSNGVDSLIAIEFRTWLAKEAGTELSLIDVTVGGSINELSQKVATLSRFAEMILDDSANTWDGRRLGNGNPLLDRWGVSQKQLANGGAQSVRLSASQSLRTPILAPNQLLGTHRRQVRPRPSPAFNQYVPASDISPLQNQKPSALDDSFVGMSGGEIFHEMMLRQGVKHIFGYPGGAILPVFDAIFNSPHFDFVLPRHEQGAGHMAEGYARATGKPGVVLVTSGPGATNVITPIQDAFSDGTPMVVFCGQVATTAIGTDAFQEADVIGISRACTKWNVMVKSVAELPRRIKEAFEIATGGRPGPVLVDLPKDVTASILQKPIPMSSTLPAQPSSATLAVRELNARYLEANIGRAAKLINIAKKPVLYVGQGILARPEGPQLLKQLADKANIPVTTTLQGLGGFDEMDPKSLHMLGMHGSAYANMAMQEADLIIALGARFDDRVTGSIPKFAPQAKAAAHEERGGIIHFEMVPKNVNKVVQATISVEGDCADNLALLLPQINTVKERPEWFAQINDWKKRFPLSSYDKQTPDGLIKPQALIEKLSELTAHMKDRTIITTGVGQHQMWAAQHFRWRHPRTMITSGGLGTMGYGLPSAIGAKVARPEALVIDIDGDASFNMTLTELSTAAQFNIGVKVIVLNNEEQGMVTQWQSLFYEDRFAHTHHLNPDFVKLSEAMGVQARRCTKPSDVEASLKWLIESEGPALLEVVTDKKVPVLPMVPTGKGLHEFLVYDEAKEKERRALMKKRSGR</sequence>
<keyword evidence="5" id="KW-0597">Phosphoprotein</keyword>
<evidence type="ECO:0000256" key="5">
    <source>
        <dbReference type="ARBA" id="ARBA00022553"/>
    </source>
</evidence>
<dbReference type="Gene3D" id="3.40.47.10">
    <property type="match status" value="1"/>
</dbReference>
<dbReference type="UniPathway" id="UPA00049">
    <property type="reaction ID" value="UER00059"/>
</dbReference>
<keyword evidence="16" id="KW-0012">Acyltransferase</keyword>
<evidence type="ECO:0000256" key="9">
    <source>
        <dbReference type="ARBA" id="ARBA00022842"/>
    </source>
</evidence>
<dbReference type="Gene3D" id="3.10.129.110">
    <property type="entry name" value="Polyketide synthase dehydratase"/>
    <property type="match status" value="1"/>
</dbReference>
<dbReference type="Pfam" id="PF00698">
    <property type="entry name" value="Acyl_transf_1"/>
    <property type="match status" value="1"/>
</dbReference>
<dbReference type="FunFam" id="3.40.50.720:FF:000209">
    <property type="entry name" value="Polyketide synthase Pks12"/>
    <property type="match status" value="1"/>
</dbReference>
<dbReference type="InterPro" id="IPR013217">
    <property type="entry name" value="Methyltransf_12"/>
</dbReference>
<dbReference type="InterPro" id="IPR000399">
    <property type="entry name" value="TPP-bd_CS"/>
</dbReference>
<dbReference type="Pfam" id="PF02775">
    <property type="entry name" value="TPP_enzyme_C"/>
    <property type="match status" value="1"/>
</dbReference>
<dbReference type="PROSITE" id="PS00187">
    <property type="entry name" value="TPP_ENZYMES"/>
    <property type="match status" value="1"/>
</dbReference>
<dbReference type="InterPro" id="IPR020843">
    <property type="entry name" value="ER"/>
</dbReference>
<keyword evidence="7 18" id="KW-0808">Transferase</keyword>
<dbReference type="SUPFAM" id="SSF52518">
    <property type="entry name" value="Thiamin diphosphate-binding fold (THDP-binding)"/>
    <property type="match status" value="2"/>
</dbReference>
<dbReference type="Pfam" id="PF21089">
    <property type="entry name" value="PKS_DH_N"/>
    <property type="match status" value="1"/>
</dbReference>
<dbReference type="Pfam" id="PF08240">
    <property type="entry name" value="ADH_N"/>
    <property type="match status" value="1"/>
</dbReference>
<dbReference type="PANTHER" id="PTHR43775">
    <property type="entry name" value="FATTY ACID SYNTHASE"/>
    <property type="match status" value="1"/>
</dbReference>
<keyword evidence="6 18" id="KW-0028">Amino-acid biosynthesis</keyword>
<dbReference type="UniPathway" id="UPA00047">
    <property type="reaction ID" value="UER00055"/>
</dbReference>
<evidence type="ECO:0000259" key="19">
    <source>
        <dbReference type="PROSITE" id="PS50075"/>
    </source>
</evidence>
<keyword evidence="12" id="KW-0560">Oxidoreductase</keyword>
<dbReference type="GO" id="GO:0009097">
    <property type="term" value="P:isoleucine biosynthetic process"/>
    <property type="evidence" value="ECO:0007669"/>
    <property type="project" value="UniProtKB-UniPathway"/>
</dbReference>
<evidence type="ECO:0000256" key="15">
    <source>
        <dbReference type="ARBA" id="ARBA00023304"/>
    </source>
</evidence>
<dbReference type="Pfam" id="PF23297">
    <property type="entry name" value="ACP_SdgA_C"/>
    <property type="match status" value="1"/>
</dbReference>
<evidence type="ECO:0000256" key="13">
    <source>
        <dbReference type="ARBA" id="ARBA00023052"/>
    </source>
</evidence>
<dbReference type="Gene3D" id="3.30.70.3290">
    <property type="match status" value="1"/>
</dbReference>
<dbReference type="GO" id="GO:0004312">
    <property type="term" value="F:fatty acid synthase activity"/>
    <property type="evidence" value="ECO:0007669"/>
    <property type="project" value="TreeGrafter"/>
</dbReference>
<dbReference type="Pfam" id="PF14765">
    <property type="entry name" value="PS-DH"/>
    <property type="match status" value="1"/>
</dbReference>
<dbReference type="Proteomes" id="UP000002059">
    <property type="component" value="Partially assembled WGS sequence"/>
</dbReference>
<dbReference type="Pfam" id="PF02776">
    <property type="entry name" value="TPP_enzyme_N"/>
    <property type="match status" value="1"/>
</dbReference>
<dbReference type="Pfam" id="PF00109">
    <property type="entry name" value="ketoacyl-synt"/>
    <property type="match status" value="1"/>
</dbReference>
<dbReference type="OrthoDB" id="329835at2759"/>
<dbReference type="InterPro" id="IPR012846">
    <property type="entry name" value="Acetolactate_synth_lsu"/>
</dbReference>
<dbReference type="CDD" id="cd05195">
    <property type="entry name" value="enoyl_red"/>
    <property type="match status" value="1"/>
</dbReference>
<comment type="cofactor">
    <cofactor evidence="18">
        <name>Mg(2+)</name>
        <dbReference type="ChEBI" id="CHEBI:18420"/>
    </cofactor>
    <text evidence="18">Binds 1 Mg(2+) ion per subunit.</text>
</comment>
<dbReference type="GO" id="GO:0008270">
    <property type="term" value="F:zinc ion binding"/>
    <property type="evidence" value="ECO:0007669"/>
    <property type="project" value="InterPro"/>
</dbReference>
<dbReference type="InterPro" id="IPR049552">
    <property type="entry name" value="PKS_DH_N"/>
</dbReference>
<evidence type="ECO:0000256" key="4">
    <source>
        <dbReference type="ARBA" id="ARBA00022450"/>
    </source>
</evidence>
<dbReference type="SMART" id="SM00825">
    <property type="entry name" value="PKS_KS"/>
    <property type="match status" value="1"/>
</dbReference>
<evidence type="ECO:0000256" key="10">
    <source>
        <dbReference type="ARBA" id="ARBA00022857"/>
    </source>
</evidence>
<dbReference type="GO" id="GO:1901336">
    <property type="term" value="P:lactone biosynthetic process"/>
    <property type="evidence" value="ECO:0007669"/>
    <property type="project" value="UniProtKB-ARBA"/>
</dbReference>
<dbReference type="Gene3D" id="3.40.366.10">
    <property type="entry name" value="Malonyl-Coenzyme A Acyl Carrier Protein, domain 2"/>
    <property type="match status" value="1"/>
</dbReference>
<dbReference type="InterPro" id="IPR014030">
    <property type="entry name" value="Ketoacyl_synth_N"/>
</dbReference>
<dbReference type="GO" id="GO:0006633">
    <property type="term" value="P:fatty acid biosynthetic process"/>
    <property type="evidence" value="ECO:0007669"/>
    <property type="project" value="InterPro"/>
</dbReference>
<dbReference type="RefSeq" id="XP_015703304.1">
    <property type="nucleotide sequence ID" value="XM_015847042.1"/>
</dbReference>
<comment type="pathway">
    <text evidence="2 18">Amino-acid biosynthesis; L-valine biosynthesis; L-valine from pyruvate: step 1/4.</text>
</comment>
<dbReference type="SUPFAM" id="SSF50129">
    <property type="entry name" value="GroES-like"/>
    <property type="match status" value="1"/>
</dbReference>
<dbReference type="SUPFAM" id="SSF52467">
    <property type="entry name" value="DHS-like NAD/FAD-binding domain"/>
    <property type="match status" value="1"/>
</dbReference>
<proteinExistence type="inferred from homology"/>
<evidence type="ECO:0000256" key="12">
    <source>
        <dbReference type="ARBA" id="ARBA00023002"/>
    </source>
</evidence>
<evidence type="ECO:0000256" key="8">
    <source>
        <dbReference type="ARBA" id="ARBA00022723"/>
    </source>
</evidence>
<evidence type="ECO:0000259" key="20">
    <source>
        <dbReference type="PROSITE" id="PS52004"/>
    </source>
</evidence>
<dbReference type="GeneID" id="9099196"/>
<dbReference type="SMART" id="SM00822">
    <property type="entry name" value="PKS_KR"/>
    <property type="match status" value="1"/>
</dbReference>
<dbReference type="InterPro" id="IPR016039">
    <property type="entry name" value="Thiolase-like"/>
</dbReference>
<dbReference type="SMART" id="SM00823">
    <property type="entry name" value="PKS_PP"/>
    <property type="match status" value="1"/>
</dbReference>
<dbReference type="InterPro" id="IPR050091">
    <property type="entry name" value="PKS_NRPS_Biosynth_Enz"/>
</dbReference>
<dbReference type="Gene3D" id="3.40.50.1220">
    <property type="entry name" value="TPP-binding domain"/>
    <property type="match status" value="1"/>
</dbReference>
<dbReference type="GO" id="GO:0050660">
    <property type="term" value="F:flavin adenine dinucleotide binding"/>
    <property type="evidence" value="ECO:0007669"/>
    <property type="project" value="InterPro"/>
</dbReference>
<feature type="domain" description="Ketosynthase family 3 (KS3)" evidence="20">
    <location>
        <begin position="6"/>
        <end position="430"/>
    </location>
</feature>
<dbReference type="InterPro" id="IPR056501">
    <property type="entry name" value="NAD-bd_HRPKS_sdrA"/>
</dbReference>
<dbReference type="InterPro" id="IPR016035">
    <property type="entry name" value="Acyl_Trfase/lysoPLipase"/>
</dbReference>
<dbReference type="HOGENOM" id="CLU_000022_31_0_1"/>
<dbReference type="eggNOG" id="KOG1202">
    <property type="taxonomic scope" value="Eukaryota"/>
</dbReference>
<evidence type="ECO:0000256" key="18">
    <source>
        <dbReference type="RuleBase" id="RU003591"/>
    </source>
</evidence>
<dbReference type="GO" id="GO:0003984">
    <property type="term" value="F:acetolactate synthase activity"/>
    <property type="evidence" value="ECO:0007669"/>
    <property type="project" value="UniProtKB-EC"/>
</dbReference>
<dbReference type="CDD" id="cd02440">
    <property type="entry name" value="AdoMet_MTases"/>
    <property type="match status" value="1"/>
</dbReference>
<dbReference type="InterPro" id="IPR018201">
    <property type="entry name" value="Ketoacyl_synth_AS"/>
</dbReference>
<dbReference type="GO" id="GO:0000287">
    <property type="term" value="F:magnesium ion binding"/>
    <property type="evidence" value="ECO:0007669"/>
    <property type="project" value="UniProtKB-UniRule"/>
</dbReference>
<dbReference type="CDD" id="cd07035">
    <property type="entry name" value="TPP_PYR_POX_like"/>
    <property type="match status" value="1"/>
</dbReference>
<evidence type="ECO:0000256" key="6">
    <source>
        <dbReference type="ARBA" id="ARBA00022605"/>
    </source>
</evidence>
<dbReference type="InterPro" id="IPR001227">
    <property type="entry name" value="Ac_transferase_dom_sf"/>
</dbReference>
<feature type="region of interest" description="C-terminal hotdog fold" evidence="17">
    <location>
        <begin position="1198"/>
        <end position="1357"/>
    </location>
</feature>
<dbReference type="SUPFAM" id="SSF55048">
    <property type="entry name" value="Probable ACP-binding domain of malonyl-CoA ACP transacylase"/>
    <property type="match status" value="1"/>
</dbReference>
<dbReference type="InterPro" id="IPR042104">
    <property type="entry name" value="PKS_dehydratase_sf"/>
</dbReference>
<keyword evidence="13 18" id="KW-0786">Thiamine pyrophosphate</keyword>
<dbReference type="InterPro" id="IPR020806">
    <property type="entry name" value="PKS_PP-bd"/>
</dbReference>
<evidence type="ECO:0000259" key="21">
    <source>
        <dbReference type="PROSITE" id="PS52019"/>
    </source>
</evidence>
<dbReference type="PROSITE" id="PS00606">
    <property type="entry name" value="KS3_1"/>
    <property type="match status" value="1"/>
</dbReference>
<dbReference type="Gene3D" id="1.10.1200.10">
    <property type="entry name" value="ACP-like"/>
    <property type="match status" value="1"/>
</dbReference>
<evidence type="ECO:0000256" key="7">
    <source>
        <dbReference type="ARBA" id="ARBA00022679"/>
    </source>
</evidence>
<dbReference type="SUPFAM" id="SSF53335">
    <property type="entry name" value="S-adenosyl-L-methionine-dependent methyltransferases"/>
    <property type="match status" value="1"/>
</dbReference>
<dbReference type="InterPro" id="IPR036736">
    <property type="entry name" value="ACP-like_sf"/>
</dbReference>
<dbReference type="InterPro" id="IPR013968">
    <property type="entry name" value="PKS_KR"/>
</dbReference>
<feature type="region of interest" description="N-terminal hotdog fold" evidence="17">
    <location>
        <begin position="1033"/>
        <end position="1169"/>
    </location>
</feature>
<dbReference type="CDD" id="cd02015">
    <property type="entry name" value="TPP_AHAS"/>
    <property type="match status" value="1"/>
</dbReference>
<dbReference type="GO" id="GO:0009099">
    <property type="term" value="P:L-valine biosynthetic process"/>
    <property type="evidence" value="ECO:0007669"/>
    <property type="project" value="UniProtKB-UniPathway"/>
</dbReference>
<dbReference type="InterPro" id="IPR049551">
    <property type="entry name" value="PKS_DH_C"/>
</dbReference>
<dbReference type="InterPro" id="IPR039368">
    <property type="entry name" value="AHAS_TPP"/>
</dbReference>
<keyword evidence="4" id="KW-0596">Phosphopantetheine</keyword>
<dbReference type="InterPro" id="IPR029035">
    <property type="entry name" value="DHS-like_NAD/FAD-binding_dom"/>
</dbReference>
<dbReference type="InterPro" id="IPR014043">
    <property type="entry name" value="Acyl_transferase_dom"/>
</dbReference>
<dbReference type="FunFam" id="3.40.50.970:FF:000007">
    <property type="entry name" value="Acetolactate synthase"/>
    <property type="match status" value="1"/>
</dbReference>
<dbReference type="Pfam" id="PF02801">
    <property type="entry name" value="Ketoacyl-synt_C"/>
    <property type="match status" value="1"/>
</dbReference>
<dbReference type="SUPFAM" id="SSF51735">
    <property type="entry name" value="NAD(P)-binding Rossmann-fold domains"/>
    <property type="match status" value="2"/>
</dbReference>
<dbReference type="OMA" id="KNAYHSA"/>
<dbReference type="PROSITE" id="PS52019">
    <property type="entry name" value="PKS_MFAS_DH"/>
    <property type="match status" value="1"/>
</dbReference>
<dbReference type="InterPro" id="IPR029063">
    <property type="entry name" value="SAM-dependent_MTases_sf"/>
</dbReference>
<dbReference type="GO" id="GO:0030976">
    <property type="term" value="F:thiamine pyrophosphate binding"/>
    <property type="evidence" value="ECO:0007669"/>
    <property type="project" value="UniProtKB-UniRule"/>
</dbReference>
<evidence type="ECO:0000256" key="1">
    <source>
        <dbReference type="ARBA" id="ARBA00004974"/>
    </source>
</evidence>
<dbReference type="SUPFAM" id="SSF47336">
    <property type="entry name" value="ACP-like"/>
    <property type="match status" value="1"/>
</dbReference>
<keyword evidence="10" id="KW-0521">NADP</keyword>
<gene>
    <name evidence="22" type="ORF">PAAG_11383</name>
</gene>
<dbReference type="KEGG" id="pbl:PAAG_11383"/>
<dbReference type="GO" id="GO:0044550">
    <property type="term" value="P:secondary metabolite biosynthetic process"/>
    <property type="evidence" value="ECO:0007669"/>
    <property type="project" value="TreeGrafter"/>
</dbReference>
<dbReference type="GO" id="GO:0031177">
    <property type="term" value="F:phosphopantetheine binding"/>
    <property type="evidence" value="ECO:0007669"/>
    <property type="project" value="InterPro"/>
</dbReference>
<dbReference type="Pfam" id="PF00205">
    <property type="entry name" value="TPP_enzyme_M"/>
    <property type="match status" value="1"/>
</dbReference>
<dbReference type="InterPro" id="IPR036291">
    <property type="entry name" value="NAD(P)-bd_dom_sf"/>
</dbReference>
<dbReference type="InterPro" id="IPR020807">
    <property type="entry name" value="PKS_DH"/>
</dbReference>
<dbReference type="FunFam" id="3.40.50.970:FF:000053">
    <property type="entry name" value="Acetolactate synthase, mitochondrial"/>
    <property type="match status" value="1"/>
</dbReference>
<keyword evidence="9 18" id="KW-0460">Magnesium</keyword>
<dbReference type="Gene3D" id="3.90.180.10">
    <property type="entry name" value="Medium-chain alcohol dehydrogenases, catalytic domain"/>
    <property type="match status" value="1"/>
</dbReference>
<dbReference type="InterPro" id="IPR057326">
    <property type="entry name" value="KR_dom"/>
</dbReference>
<protein>
    <recommendedName>
        <fullName evidence="18">Acetolactate synthase</fullName>
        <ecNumber evidence="18">2.2.1.6</ecNumber>
    </recommendedName>
</protein>